<name>A0A397H6G5_9GLOM</name>
<dbReference type="AlphaFoldDB" id="A0A397H6G5"/>
<protein>
    <submittedName>
        <fullName evidence="1">Uncharacterized protein</fullName>
    </submittedName>
</protein>
<organism evidence="1 2">
    <name type="scientific">Diversispora epigaea</name>
    <dbReference type="NCBI Taxonomy" id="1348612"/>
    <lineage>
        <taxon>Eukaryota</taxon>
        <taxon>Fungi</taxon>
        <taxon>Fungi incertae sedis</taxon>
        <taxon>Mucoromycota</taxon>
        <taxon>Glomeromycotina</taxon>
        <taxon>Glomeromycetes</taxon>
        <taxon>Diversisporales</taxon>
        <taxon>Diversisporaceae</taxon>
        <taxon>Diversispora</taxon>
    </lineage>
</organism>
<proteinExistence type="predicted"/>
<reference evidence="1 2" key="1">
    <citation type="submission" date="2018-08" db="EMBL/GenBank/DDBJ databases">
        <title>Genome and evolution of the arbuscular mycorrhizal fungus Diversispora epigaea (formerly Glomus versiforme) and its bacterial endosymbionts.</title>
        <authorList>
            <person name="Sun X."/>
            <person name="Fei Z."/>
            <person name="Harrison M."/>
        </authorList>
    </citation>
    <scope>NUCLEOTIDE SEQUENCE [LARGE SCALE GENOMIC DNA]</scope>
    <source>
        <strain evidence="1 2">IT104</strain>
    </source>
</reference>
<evidence type="ECO:0000313" key="1">
    <source>
        <dbReference type="EMBL" id="RHZ58675.1"/>
    </source>
</evidence>
<evidence type="ECO:0000313" key="2">
    <source>
        <dbReference type="Proteomes" id="UP000266861"/>
    </source>
</evidence>
<dbReference type="OrthoDB" id="2305628at2759"/>
<dbReference type="Proteomes" id="UP000266861">
    <property type="component" value="Unassembled WGS sequence"/>
</dbReference>
<gene>
    <name evidence="1" type="ORF">Glove_372g80</name>
</gene>
<sequence length="90" mass="10903">MHSWIGYYVEEEFLNTDLNRDRINESHEQKLLRSLYNFHPQSRYISRYIYTLYELQDLLEDIKSGKCADPNLYTYDMDSEGSSKYMDLQT</sequence>
<keyword evidence="2" id="KW-1185">Reference proteome</keyword>
<accession>A0A397H6G5</accession>
<dbReference type="EMBL" id="PQFF01000335">
    <property type="protein sequence ID" value="RHZ58675.1"/>
    <property type="molecule type" value="Genomic_DNA"/>
</dbReference>
<comment type="caution">
    <text evidence="1">The sequence shown here is derived from an EMBL/GenBank/DDBJ whole genome shotgun (WGS) entry which is preliminary data.</text>
</comment>